<proteinExistence type="predicted"/>
<dbReference type="OrthoDB" id="9801227at2"/>
<evidence type="ECO:0000259" key="1">
    <source>
        <dbReference type="Pfam" id="PF12973"/>
    </source>
</evidence>
<gene>
    <name evidence="2" type="ORF">B5D82_18595</name>
</gene>
<evidence type="ECO:0000313" key="3">
    <source>
        <dbReference type="Proteomes" id="UP000202259"/>
    </source>
</evidence>
<keyword evidence="3" id="KW-1185">Reference proteome</keyword>
<dbReference type="RefSeq" id="WP_081153824.1">
    <property type="nucleotide sequence ID" value="NZ_CP020465.1"/>
</dbReference>
<dbReference type="EMBL" id="CP020465">
    <property type="protein sequence ID" value="ASP49605.1"/>
    <property type="molecule type" value="Genomic_DNA"/>
</dbReference>
<dbReference type="InterPro" id="IPR011051">
    <property type="entry name" value="RmlC_Cupin_sf"/>
</dbReference>
<name>A0A222GCI6_9GAMM</name>
<dbReference type="InterPro" id="IPR014710">
    <property type="entry name" value="RmlC-like_jellyroll"/>
</dbReference>
<dbReference type="Pfam" id="PF12973">
    <property type="entry name" value="Cupin_7"/>
    <property type="match status" value="2"/>
</dbReference>
<dbReference type="AlphaFoldDB" id="A0A222GCI6"/>
<feature type="domain" description="ChrR-like cupin" evidence="1">
    <location>
        <begin position="115"/>
        <end position="214"/>
    </location>
</feature>
<accession>A0A222GCI6</accession>
<dbReference type="InterPro" id="IPR025979">
    <property type="entry name" value="ChrR-like_cupin_dom"/>
</dbReference>
<feature type="domain" description="ChrR-like cupin" evidence="1">
    <location>
        <begin position="8"/>
        <end position="110"/>
    </location>
</feature>
<sequence length="217" mass="24448">MINMDFTKRVVIDTTQQSWQASPLTGVWRKPLARENRESGHATSVVKYDAGASFSSHNHPLGEEILVLSGVFSDETGDFPAGSYFRNPKGFVHAPFSDNGCELLVKLHQMSPLDNQRICIDTNQQQWQPGYGNLKVKPLHNFETESVALVFWPAGEEFILHKHFSGEEIYVISGELIDELGRYPAGSWIRSPHMSQHKPFVEQDTLIWVKTGHLTAS</sequence>
<dbReference type="Proteomes" id="UP000202259">
    <property type="component" value="Chromosome"/>
</dbReference>
<dbReference type="Gene3D" id="2.60.120.10">
    <property type="entry name" value="Jelly Rolls"/>
    <property type="match status" value="1"/>
</dbReference>
<dbReference type="KEGG" id="cber:B5D82_18595"/>
<organism evidence="2 3">
    <name type="scientific">Cognaticolwellia beringensis</name>
    <dbReference type="NCBI Taxonomy" id="1967665"/>
    <lineage>
        <taxon>Bacteria</taxon>
        <taxon>Pseudomonadati</taxon>
        <taxon>Pseudomonadota</taxon>
        <taxon>Gammaproteobacteria</taxon>
        <taxon>Alteromonadales</taxon>
        <taxon>Colwelliaceae</taxon>
        <taxon>Cognaticolwellia</taxon>
    </lineage>
</organism>
<evidence type="ECO:0000313" key="2">
    <source>
        <dbReference type="EMBL" id="ASP49605.1"/>
    </source>
</evidence>
<reference evidence="2 3" key="1">
    <citation type="submission" date="2017-08" db="EMBL/GenBank/DDBJ databases">
        <title>Complete genome of Colwellia sp. NB097-1, a psychrophile bacterium ioslated from Bering Sea.</title>
        <authorList>
            <person name="Chen X."/>
        </authorList>
    </citation>
    <scope>NUCLEOTIDE SEQUENCE [LARGE SCALE GENOMIC DNA]</scope>
    <source>
        <strain evidence="2 3">NB097-1</strain>
    </source>
</reference>
<protein>
    <submittedName>
        <fullName evidence="2">Cupin</fullName>
    </submittedName>
</protein>
<dbReference type="SUPFAM" id="SSF51182">
    <property type="entry name" value="RmlC-like cupins"/>
    <property type="match status" value="2"/>
</dbReference>
<dbReference type="CDD" id="cd20303">
    <property type="entry name" value="cupin_ChrR_1"/>
    <property type="match status" value="2"/>
</dbReference>